<dbReference type="SMART" id="SM00480">
    <property type="entry name" value="POL3Bc"/>
    <property type="match status" value="1"/>
</dbReference>
<evidence type="ECO:0000313" key="13">
    <source>
        <dbReference type="EMBL" id="BBE30663.1"/>
    </source>
</evidence>
<dbReference type="RefSeq" id="WP_190615739.1">
    <property type="nucleotide sequence ID" value="NZ_AP018712.1"/>
</dbReference>
<dbReference type="PIRSF" id="PIRSF000804">
    <property type="entry name" value="DNA_pol_III_b"/>
    <property type="match status" value="1"/>
</dbReference>
<comment type="similarity">
    <text evidence="2 9">Belongs to the beta sliding clamp family.</text>
</comment>
<evidence type="ECO:0000256" key="2">
    <source>
        <dbReference type="ARBA" id="ARBA00010752"/>
    </source>
</evidence>
<keyword evidence="3 9" id="KW-0963">Cytoplasm</keyword>
<dbReference type="GO" id="GO:0005737">
    <property type="term" value="C:cytoplasm"/>
    <property type="evidence" value="ECO:0007669"/>
    <property type="project" value="UniProtKB-SubCell"/>
</dbReference>
<dbReference type="NCBIfam" id="TIGR00663">
    <property type="entry name" value="dnan"/>
    <property type="match status" value="1"/>
</dbReference>
<evidence type="ECO:0000256" key="1">
    <source>
        <dbReference type="ARBA" id="ARBA00004496"/>
    </source>
</evidence>
<dbReference type="Gene3D" id="3.70.10.10">
    <property type="match status" value="1"/>
</dbReference>
<evidence type="ECO:0000256" key="8">
    <source>
        <dbReference type="ARBA" id="ARBA00023125"/>
    </source>
</evidence>
<dbReference type="GO" id="GO:0009360">
    <property type="term" value="C:DNA polymerase III complex"/>
    <property type="evidence" value="ECO:0007669"/>
    <property type="project" value="InterPro"/>
</dbReference>
<keyword evidence="8" id="KW-0238">DNA-binding</keyword>
<comment type="function">
    <text evidence="9">Confers DNA tethering and processivity to DNA polymerases and other proteins. Acts as a clamp, forming a ring around DNA (a reaction catalyzed by the clamp-loading complex) which diffuses in an ATP-independent manner freely and bidirectionally along dsDNA. Initially characterized for its ability to contact the catalytic subunit of DNA polymerase III (Pol III), a complex, multichain enzyme responsible for most of the replicative synthesis in bacteria; Pol III exhibits 3'-5' exonuclease proofreading activity. The beta chain is required for initiation of replication as well as for processivity of DNA replication.</text>
</comment>
<dbReference type="AlphaFoldDB" id="A0A7G1G719"/>
<dbReference type="PANTHER" id="PTHR30478">
    <property type="entry name" value="DNA POLYMERASE III SUBUNIT BETA"/>
    <property type="match status" value="1"/>
</dbReference>
<evidence type="ECO:0000259" key="12">
    <source>
        <dbReference type="Pfam" id="PF02768"/>
    </source>
</evidence>
<dbReference type="SUPFAM" id="SSF55979">
    <property type="entry name" value="DNA clamp"/>
    <property type="match status" value="3"/>
</dbReference>
<dbReference type="PANTHER" id="PTHR30478:SF0">
    <property type="entry name" value="BETA SLIDING CLAMP"/>
    <property type="match status" value="1"/>
</dbReference>
<keyword evidence="7 9" id="KW-0239">DNA-directed DNA polymerase</keyword>
<feature type="domain" description="DNA polymerase III beta sliding clamp N-terminal" evidence="10">
    <location>
        <begin position="1"/>
        <end position="118"/>
    </location>
</feature>
<keyword evidence="4 9" id="KW-0808">Transferase</keyword>
<proteinExistence type="inferred from homology"/>
<dbReference type="Pfam" id="PF00712">
    <property type="entry name" value="DNA_pol3_beta"/>
    <property type="match status" value="1"/>
</dbReference>
<dbReference type="GO" id="GO:0003887">
    <property type="term" value="F:DNA-directed DNA polymerase activity"/>
    <property type="evidence" value="ECO:0007669"/>
    <property type="project" value="UniProtKB-UniRule"/>
</dbReference>
<name>A0A7G1G719_9BACT</name>
<gene>
    <name evidence="13" type="ORF">OSSY52_08040</name>
</gene>
<keyword evidence="6 9" id="KW-0235">DNA replication</keyword>
<dbReference type="EMBL" id="AP018712">
    <property type="protein sequence ID" value="BBE30663.1"/>
    <property type="molecule type" value="Genomic_DNA"/>
</dbReference>
<dbReference type="Proteomes" id="UP000516361">
    <property type="component" value="Chromosome"/>
</dbReference>
<evidence type="ECO:0000256" key="5">
    <source>
        <dbReference type="ARBA" id="ARBA00022695"/>
    </source>
</evidence>
<comment type="subunit">
    <text evidence="9">Forms a ring-shaped head-to-tail homodimer around DNA.</text>
</comment>
<dbReference type="CDD" id="cd00140">
    <property type="entry name" value="beta_clamp"/>
    <property type="match status" value="1"/>
</dbReference>
<dbReference type="InParanoid" id="A0A7G1G719"/>
<keyword evidence="5 9" id="KW-0548">Nucleotidyltransferase</keyword>
<feature type="domain" description="DNA polymerase III beta sliding clamp central" evidence="11">
    <location>
        <begin position="132"/>
        <end position="249"/>
    </location>
</feature>
<evidence type="ECO:0000256" key="3">
    <source>
        <dbReference type="ARBA" id="ARBA00022490"/>
    </source>
</evidence>
<dbReference type="InterPro" id="IPR022635">
    <property type="entry name" value="DNA_polIII_beta_C"/>
</dbReference>
<evidence type="ECO:0000259" key="11">
    <source>
        <dbReference type="Pfam" id="PF02767"/>
    </source>
</evidence>
<keyword evidence="14" id="KW-1185">Reference proteome</keyword>
<evidence type="ECO:0000259" key="10">
    <source>
        <dbReference type="Pfam" id="PF00712"/>
    </source>
</evidence>
<evidence type="ECO:0000256" key="9">
    <source>
        <dbReference type="PIRNR" id="PIRNR000804"/>
    </source>
</evidence>
<dbReference type="KEGG" id="ocy:OSSY52_08040"/>
<feature type="domain" description="DNA polymerase III beta sliding clamp C-terminal" evidence="12">
    <location>
        <begin position="253"/>
        <end position="370"/>
    </location>
</feature>
<dbReference type="FunCoup" id="A0A7G1G719">
    <property type="interactions" value="373"/>
</dbReference>
<comment type="subcellular location">
    <subcellularLocation>
        <location evidence="1 9">Cytoplasm</location>
    </subcellularLocation>
</comment>
<dbReference type="InterPro" id="IPR022634">
    <property type="entry name" value="DNA_polIII_beta_N"/>
</dbReference>
<dbReference type="InterPro" id="IPR046938">
    <property type="entry name" value="DNA_clamp_sf"/>
</dbReference>
<evidence type="ECO:0000256" key="6">
    <source>
        <dbReference type="ARBA" id="ARBA00022705"/>
    </source>
</evidence>
<reference evidence="13 14" key="1">
    <citation type="submission" date="2018-06" db="EMBL/GenBank/DDBJ databases">
        <title>Genome sequencing of Oceanotoga sp. sy52.</title>
        <authorList>
            <person name="Mori K."/>
        </authorList>
    </citation>
    <scope>NUCLEOTIDE SEQUENCE [LARGE SCALE GENOMIC DNA]</scope>
    <source>
        <strain evidence="14">sy52</strain>
    </source>
</reference>
<protein>
    <recommendedName>
        <fullName evidence="9">Beta sliding clamp</fullName>
    </recommendedName>
</protein>
<organism evidence="13 14">
    <name type="scientific">Tepiditoga spiralis</name>
    <dbReference type="NCBI Taxonomy" id="2108365"/>
    <lineage>
        <taxon>Bacteria</taxon>
        <taxon>Thermotogati</taxon>
        <taxon>Thermotogota</taxon>
        <taxon>Thermotogae</taxon>
        <taxon>Petrotogales</taxon>
        <taxon>Petrotogaceae</taxon>
        <taxon>Tepiditoga</taxon>
    </lineage>
</organism>
<evidence type="ECO:0000256" key="4">
    <source>
        <dbReference type="ARBA" id="ARBA00022679"/>
    </source>
</evidence>
<dbReference type="Pfam" id="PF02768">
    <property type="entry name" value="DNA_pol3_beta_3"/>
    <property type="match status" value="1"/>
</dbReference>
<dbReference type="GO" id="GO:0006271">
    <property type="term" value="P:DNA strand elongation involved in DNA replication"/>
    <property type="evidence" value="ECO:0007669"/>
    <property type="project" value="TreeGrafter"/>
</dbReference>
<evidence type="ECO:0000256" key="7">
    <source>
        <dbReference type="ARBA" id="ARBA00022932"/>
    </source>
</evidence>
<dbReference type="InterPro" id="IPR022637">
    <property type="entry name" value="DNA_polIII_beta_cen"/>
</dbReference>
<dbReference type="GO" id="GO:0003677">
    <property type="term" value="F:DNA binding"/>
    <property type="evidence" value="ECO:0007669"/>
    <property type="project" value="UniProtKB-UniRule"/>
</dbReference>
<evidence type="ECO:0000313" key="14">
    <source>
        <dbReference type="Proteomes" id="UP000516361"/>
    </source>
</evidence>
<accession>A0A7G1G719</accession>
<dbReference type="Pfam" id="PF02767">
    <property type="entry name" value="DNA_pol3_beta_2"/>
    <property type="match status" value="1"/>
</dbReference>
<dbReference type="Gene3D" id="3.10.150.10">
    <property type="entry name" value="DNA Polymerase III, subunit A, domain 2"/>
    <property type="match status" value="1"/>
</dbReference>
<dbReference type="GO" id="GO:0008408">
    <property type="term" value="F:3'-5' exonuclease activity"/>
    <property type="evidence" value="ECO:0007669"/>
    <property type="project" value="InterPro"/>
</dbReference>
<dbReference type="InterPro" id="IPR001001">
    <property type="entry name" value="DNA_polIII_beta"/>
</dbReference>
<sequence length="372" mass="42020">MTFEIEKKLLSDALEMASNAVAKKTTNPILSGIKIEAEGENIHFYATDLQTGFHKILKVKNALEEVSSFVVDQKIFSEIIKTLPGGVIKLTYDNGVLIVESGYSNFKLPTMDGKDFPDVIPNVVGNVLTLKRIEILKMIEKVIFCAIKDSDPLSRNLNGLYWDFRDGGYLNLVASDGYRLALSETHLEEENLPTSFLLSLKSMEELKSVLANSKSEEFKLNFDGSRTMFSFEEENIELVLNVVDAKYPNYPEFIPQAFKTKMTISTNEFLNTIKRVSIAAGKTEQIRINIEDVNITLMANSPDVGEAKEVIEVQKEGEDMLIAYSPRYLREAIEKLETSEFEFNISGDVNPTILKPIEDNSYMYLVMPTRWS</sequence>